<dbReference type="InterPro" id="IPR009057">
    <property type="entry name" value="Homeodomain-like_sf"/>
</dbReference>
<evidence type="ECO:0000259" key="5">
    <source>
        <dbReference type="PROSITE" id="PS50977"/>
    </source>
</evidence>
<evidence type="ECO:0000313" key="6">
    <source>
        <dbReference type="EMBL" id="TCL05907.1"/>
    </source>
</evidence>
<dbReference type="OrthoDB" id="116240at2"/>
<dbReference type="Gene3D" id="1.10.357.10">
    <property type="entry name" value="Tetracycline Repressor, domain 2"/>
    <property type="match status" value="1"/>
</dbReference>
<dbReference type="Pfam" id="PF14246">
    <property type="entry name" value="TetR_C_7"/>
    <property type="match status" value="1"/>
</dbReference>
<dbReference type="PANTHER" id="PTHR30055">
    <property type="entry name" value="HTH-TYPE TRANSCRIPTIONAL REGULATOR RUTR"/>
    <property type="match status" value="1"/>
</dbReference>
<evidence type="ECO:0000256" key="3">
    <source>
        <dbReference type="ARBA" id="ARBA00023163"/>
    </source>
</evidence>
<dbReference type="GO" id="GO:0000976">
    <property type="term" value="F:transcription cis-regulatory region binding"/>
    <property type="evidence" value="ECO:0007669"/>
    <property type="project" value="TreeGrafter"/>
</dbReference>
<dbReference type="Pfam" id="PF00440">
    <property type="entry name" value="TetR_N"/>
    <property type="match status" value="1"/>
</dbReference>
<dbReference type="SUPFAM" id="SSF46689">
    <property type="entry name" value="Homeodomain-like"/>
    <property type="match status" value="1"/>
</dbReference>
<sequence length="216" mass="24314">MVKVWSQNDPKAALMTRKRKMIVDAALQAFLESGYGESSVNRIADAAGVSIKTLYRHFDSKDDLFSAVMQTACNDVGNQNQPDDLEPLWFQKPPAEAFLMAGRDYLQHSLSAPQLALYRVVMRDAARFPEIGRLYRQEVITRRDRLFARYLEHWLPATGWRIADTQQAAAVFAALLRAGLFDDALLGNPLPDEAEIERQVATASRRMMAILDTGLI</sequence>
<evidence type="ECO:0000256" key="4">
    <source>
        <dbReference type="PROSITE-ProRule" id="PRU00335"/>
    </source>
</evidence>
<dbReference type="InterPro" id="IPR050109">
    <property type="entry name" value="HTH-type_TetR-like_transc_reg"/>
</dbReference>
<reference evidence="6 7" key="1">
    <citation type="submission" date="2019-02" db="EMBL/GenBank/DDBJ databases">
        <title>Investigation of anaerobic lignin degradation for improved lignocellulosic biofuels.</title>
        <authorList>
            <person name="Deangelis K."/>
        </authorList>
    </citation>
    <scope>NUCLEOTIDE SEQUENCE [LARGE SCALE GENOMIC DNA]</scope>
    <source>
        <strain evidence="6 7">159R</strain>
    </source>
</reference>
<keyword evidence="2 4" id="KW-0238">DNA-binding</keyword>
<feature type="DNA-binding region" description="H-T-H motif" evidence="4">
    <location>
        <begin position="39"/>
        <end position="58"/>
    </location>
</feature>
<dbReference type="Proteomes" id="UP000294555">
    <property type="component" value="Unassembled WGS sequence"/>
</dbReference>
<dbReference type="InterPro" id="IPR001647">
    <property type="entry name" value="HTH_TetR"/>
</dbReference>
<protein>
    <submittedName>
        <fullName evidence="6">TetR family transcriptional regulator</fullName>
    </submittedName>
</protein>
<dbReference type="EMBL" id="SJOI01000001">
    <property type="protein sequence ID" value="TCL05907.1"/>
    <property type="molecule type" value="Genomic_DNA"/>
</dbReference>
<evidence type="ECO:0000256" key="1">
    <source>
        <dbReference type="ARBA" id="ARBA00023015"/>
    </source>
</evidence>
<dbReference type="Gene3D" id="1.10.10.60">
    <property type="entry name" value="Homeodomain-like"/>
    <property type="match status" value="1"/>
</dbReference>
<dbReference type="RefSeq" id="WP_132924870.1">
    <property type="nucleotide sequence ID" value="NZ_SJOI01000001.1"/>
</dbReference>
<feature type="domain" description="HTH tetR-type" evidence="5">
    <location>
        <begin position="16"/>
        <end position="76"/>
    </location>
</feature>
<dbReference type="InterPro" id="IPR036271">
    <property type="entry name" value="Tet_transcr_reg_TetR-rel_C_sf"/>
</dbReference>
<gene>
    <name evidence="6" type="ORF">EZJ58_4129</name>
</gene>
<dbReference type="AlphaFoldDB" id="A0A4R1NFY8"/>
<accession>A0A4R1NFY8</accession>
<evidence type="ECO:0000313" key="7">
    <source>
        <dbReference type="Proteomes" id="UP000294555"/>
    </source>
</evidence>
<dbReference type="PANTHER" id="PTHR30055:SF146">
    <property type="entry name" value="HTH-TYPE TRANSCRIPTIONAL DUAL REGULATOR CECR"/>
    <property type="match status" value="1"/>
</dbReference>
<dbReference type="PROSITE" id="PS50977">
    <property type="entry name" value="HTH_TETR_2"/>
    <property type="match status" value="1"/>
</dbReference>
<proteinExistence type="predicted"/>
<organism evidence="6 7">
    <name type="scientific">Sodalis ligni</name>
    <dbReference type="NCBI Taxonomy" id="2697027"/>
    <lineage>
        <taxon>Bacteria</taxon>
        <taxon>Pseudomonadati</taxon>
        <taxon>Pseudomonadota</taxon>
        <taxon>Gammaproteobacteria</taxon>
        <taxon>Enterobacterales</taxon>
        <taxon>Bruguierivoracaceae</taxon>
        <taxon>Sodalis</taxon>
    </lineage>
</organism>
<keyword evidence="1" id="KW-0805">Transcription regulation</keyword>
<name>A0A4R1NFY8_9GAMM</name>
<evidence type="ECO:0000256" key="2">
    <source>
        <dbReference type="ARBA" id="ARBA00023125"/>
    </source>
</evidence>
<dbReference type="FunFam" id="1.10.10.60:FF:000141">
    <property type="entry name" value="TetR family transcriptional regulator"/>
    <property type="match status" value="1"/>
</dbReference>
<dbReference type="SUPFAM" id="SSF48498">
    <property type="entry name" value="Tetracyclin repressor-like, C-terminal domain"/>
    <property type="match status" value="1"/>
</dbReference>
<keyword evidence="7" id="KW-1185">Reference proteome</keyword>
<dbReference type="PRINTS" id="PR00455">
    <property type="entry name" value="HTHTETR"/>
</dbReference>
<comment type="caution">
    <text evidence="6">The sequence shown here is derived from an EMBL/GenBank/DDBJ whole genome shotgun (WGS) entry which is preliminary data.</text>
</comment>
<keyword evidence="3" id="KW-0804">Transcription</keyword>
<dbReference type="GO" id="GO:0003700">
    <property type="term" value="F:DNA-binding transcription factor activity"/>
    <property type="evidence" value="ECO:0007669"/>
    <property type="project" value="TreeGrafter"/>
</dbReference>
<dbReference type="InterPro" id="IPR039536">
    <property type="entry name" value="TetR_C_Proteobacteria"/>
</dbReference>